<dbReference type="AlphaFoldDB" id="A0A0T7GHK0"/>
<dbReference type="InterPro" id="IPR010982">
    <property type="entry name" value="Lambda_DNA-bd_dom_sf"/>
</dbReference>
<evidence type="ECO:0000313" key="3">
    <source>
        <dbReference type="Proteomes" id="UP000039660"/>
    </source>
</evidence>
<sequence length="100" mass="10825">MALEIRRFDIAEHLNSDEDIQQFMIAAFEDGDPAFIAKCLGIVARAQNMSKLARDVGMSRAALYKALSGEGNPEFATILKVMKALGLELTPVLAKAENAA</sequence>
<dbReference type="RefSeq" id="WP_210166354.1">
    <property type="nucleotide sequence ID" value="NZ_CCRK01000003.1"/>
</dbReference>
<evidence type="ECO:0000259" key="1">
    <source>
        <dbReference type="PROSITE" id="PS50943"/>
    </source>
</evidence>
<dbReference type="Gene3D" id="1.10.260.40">
    <property type="entry name" value="lambda repressor-like DNA-binding domains"/>
    <property type="match status" value="1"/>
</dbReference>
<accession>A0A0T7GHK0</accession>
<dbReference type="CDD" id="cd00093">
    <property type="entry name" value="HTH_XRE"/>
    <property type="match status" value="1"/>
</dbReference>
<protein>
    <recommendedName>
        <fullName evidence="1">HTH cro/C1-type domain-containing protein</fullName>
    </recommendedName>
</protein>
<proteinExistence type="predicted"/>
<dbReference type="SUPFAM" id="SSF47413">
    <property type="entry name" value="lambda repressor-like DNA-binding domains"/>
    <property type="match status" value="1"/>
</dbReference>
<dbReference type="InterPro" id="IPR014057">
    <property type="entry name" value="HI1420"/>
</dbReference>
<dbReference type="Proteomes" id="UP000039660">
    <property type="component" value="Unassembled WGS sequence"/>
</dbReference>
<evidence type="ECO:0000313" key="2">
    <source>
        <dbReference type="EMBL" id="CDZ46761.1"/>
    </source>
</evidence>
<dbReference type="Pfam" id="PF21716">
    <property type="entry name" value="dnstrm_HI1420"/>
    <property type="match status" value="1"/>
</dbReference>
<dbReference type="PROSITE" id="PS50943">
    <property type="entry name" value="HTH_CROC1"/>
    <property type="match status" value="1"/>
</dbReference>
<dbReference type="EMBL" id="CCRK01000003">
    <property type="protein sequence ID" value="CDZ46761.1"/>
    <property type="molecule type" value="Genomic_DNA"/>
</dbReference>
<feature type="domain" description="HTH cro/C1-type" evidence="1">
    <location>
        <begin position="49"/>
        <end position="92"/>
    </location>
</feature>
<gene>
    <name evidence="2" type="ORF">NGAL_HAMBI1189_15680</name>
</gene>
<dbReference type="PANTHER" id="PTHR40275:SF1">
    <property type="entry name" value="SSL7038 PROTEIN"/>
    <property type="match status" value="1"/>
</dbReference>
<organism evidence="2 3">
    <name type="scientific">Neorhizobium galegae bv. officinalis</name>
    <dbReference type="NCBI Taxonomy" id="323656"/>
    <lineage>
        <taxon>Bacteria</taxon>
        <taxon>Pseudomonadati</taxon>
        <taxon>Pseudomonadota</taxon>
        <taxon>Alphaproteobacteria</taxon>
        <taxon>Hyphomicrobiales</taxon>
        <taxon>Rhizobiaceae</taxon>
        <taxon>Rhizobium/Agrobacterium group</taxon>
        <taxon>Neorhizobium</taxon>
    </lineage>
</organism>
<dbReference type="NCBIfam" id="TIGR02684">
    <property type="entry name" value="dnstrm_HI1420"/>
    <property type="match status" value="1"/>
</dbReference>
<name>A0A0T7GHK0_NEOGA</name>
<dbReference type="PANTHER" id="PTHR40275">
    <property type="entry name" value="SSL7038 PROTEIN"/>
    <property type="match status" value="1"/>
</dbReference>
<dbReference type="InterPro" id="IPR001387">
    <property type="entry name" value="Cro/C1-type_HTH"/>
</dbReference>
<dbReference type="GO" id="GO:0003677">
    <property type="term" value="F:DNA binding"/>
    <property type="evidence" value="ECO:0007669"/>
    <property type="project" value="InterPro"/>
</dbReference>
<reference evidence="2 3" key="1">
    <citation type="submission" date="2014-08" db="EMBL/GenBank/DDBJ databases">
        <authorList>
            <person name="Chen Y.-H."/>
        </authorList>
    </citation>
    <scope>NUCLEOTIDE SEQUENCE [LARGE SCALE GENOMIC DNA]</scope>
</reference>